<evidence type="ECO:0000256" key="5">
    <source>
        <dbReference type="ARBA" id="ARBA00023136"/>
    </source>
</evidence>
<keyword evidence="4 6" id="KW-1133">Transmembrane helix</keyword>
<dbReference type="Pfam" id="PF06081">
    <property type="entry name" value="ArAE_1"/>
    <property type="match status" value="1"/>
</dbReference>
<dbReference type="Proteomes" id="UP000027931">
    <property type="component" value="Unassembled WGS sequence"/>
</dbReference>
<keyword evidence="8" id="KW-1185">Reference proteome</keyword>
<dbReference type="PANTHER" id="PTHR40064:SF1">
    <property type="entry name" value="MEMBRANE PROTEIN"/>
    <property type="match status" value="1"/>
</dbReference>
<accession>A0A074LP84</accession>
<dbReference type="STRING" id="1157490.EL26_07260"/>
<dbReference type="EMBL" id="JMIR01000007">
    <property type="protein sequence ID" value="KEO83976.1"/>
    <property type="molecule type" value="Genomic_DNA"/>
</dbReference>
<evidence type="ECO:0000256" key="3">
    <source>
        <dbReference type="ARBA" id="ARBA00022692"/>
    </source>
</evidence>
<evidence type="ECO:0000256" key="4">
    <source>
        <dbReference type="ARBA" id="ARBA00022989"/>
    </source>
</evidence>
<dbReference type="InterPro" id="IPR010343">
    <property type="entry name" value="ArAE_1"/>
</dbReference>
<name>A0A074LP84_9BACL</name>
<dbReference type="PANTHER" id="PTHR40064">
    <property type="entry name" value="MEMBRANE PROTEIN-RELATED"/>
    <property type="match status" value="1"/>
</dbReference>
<evidence type="ECO:0000313" key="8">
    <source>
        <dbReference type="Proteomes" id="UP000027931"/>
    </source>
</evidence>
<evidence type="ECO:0000256" key="1">
    <source>
        <dbReference type="ARBA" id="ARBA00004651"/>
    </source>
</evidence>
<dbReference type="AlphaFoldDB" id="A0A074LP84"/>
<evidence type="ECO:0000313" key="7">
    <source>
        <dbReference type="EMBL" id="KEO83976.1"/>
    </source>
</evidence>
<dbReference type="GO" id="GO:0005886">
    <property type="term" value="C:plasma membrane"/>
    <property type="evidence" value="ECO:0007669"/>
    <property type="project" value="UniProtKB-SubCell"/>
</dbReference>
<proteinExistence type="predicted"/>
<feature type="transmembrane region" description="Helical" evidence="6">
    <location>
        <begin position="96"/>
        <end position="116"/>
    </location>
</feature>
<protein>
    <submittedName>
        <fullName evidence="7">Uncharacterized protein</fullName>
    </submittedName>
</protein>
<evidence type="ECO:0000256" key="6">
    <source>
        <dbReference type="SAM" id="Phobius"/>
    </source>
</evidence>
<sequence length="366" mass="40325">MAQGTHALRLFPFFPVQEGYSKRGEMEWKGCTPLKNKLKTFLSQNSIVCKNALGCALSWEIGSLVGSKHPYLAPLAVILCLQITVVKTLRHALQRILGSVIGVLLTAYVAQLFGMHGWSIGLMILIGTGVAKALKLGNQVIHQVALTTVLVLTFENKSPQYAFDRIWESVIGAAVAVLLNLLVLPPNLTEQATTALVEMKSRLSDAFYQAASWLEKGLPAPAAEQIKSESQKLLDTLHRTEKQHDTAAKSLKYNPLSKKSQADVQQSKQDLELLQQGVVHYSTMTHTLLDWASSGLMTRQDQRLWAEQFHRFAEVFSPGEAGKAGAEGVPRIDASLPALAPEAEPYKYSMVLQQDAAQFLRKLHKS</sequence>
<keyword evidence="5 6" id="KW-0472">Membrane</keyword>
<gene>
    <name evidence="7" type="ORF">EL26_07260</name>
</gene>
<keyword evidence="2" id="KW-1003">Cell membrane</keyword>
<evidence type="ECO:0000256" key="2">
    <source>
        <dbReference type="ARBA" id="ARBA00022475"/>
    </source>
</evidence>
<comment type="caution">
    <text evidence="7">The sequence shown here is derived from an EMBL/GenBank/DDBJ whole genome shotgun (WGS) entry which is preliminary data.</text>
</comment>
<comment type="subcellular location">
    <subcellularLocation>
        <location evidence="1">Cell membrane</location>
        <topology evidence="1">Multi-pass membrane protein</topology>
    </subcellularLocation>
</comment>
<dbReference type="InterPro" id="IPR052984">
    <property type="entry name" value="UPF0421"/>
</dbReference>
<keyword evidence="3 6" id="KW-0812">Transmembrane</keyword>
<dbReference type="eggNOG" id="COG4129">
    <property type="taxonomic scope" value="Bacteria"/>
</dbReference>
<organism evidence="7 8">
    <name type="scientific">Tumebacillus flagellatus</name>
    <dbReference type="NCBI Taxonomy" id="1157490"/>
    <lineage>
        <taxon>Bacteria</taxon>
        <taxon>Bacillati</taxon>
        <taxon>Bacillota</taxon>
        <taxon>Bacilli</taxon>
        <taxon>Bacillales</taxon>
        <taxon>Alicyclobacillaceae</taxon>
        <taxon>Tumebacillus</taxon>
    </lineage>
</organism>
<reference evidence="7 8" key="1">
    <citation type="journal article" date="2013" name="Int. J. Syst. Evol. Microbiol.">
        <title>Tumebacillus flagellatus sp. nov., an alpha-amylase/pullulanase-producing bacterium isolated from cassava wastewater.</title>
        <authorList>
            <person name="Wang Q."/>
            <person name="Xie N."/>
            <person name="Qin Y."/>
            <person name="Shen N."/>
            <person name="Zhu J."/>
            <person name="Mi H."/>
            <person name="Huang R."/>
        </authorList>
    </citation>
    <scope>NUCLEOTIDE SEQUENCE [LARGE SCALE GENOMIC DNA]</scope>
    <source>
        <strain evidence="7 8">GST4</strain>
    </source>
</reference>